<keyword evidence="9" id="KW-1185">Reference proteome</keyword>
<dbReference type="InterPro" id="IPR006260">
    <property type="entry name" value="TonB/TolA_C"/>
</dbReference>
<evidence type="ECO:0000259" key="7">
    <source>
        <dbReference type="Pfam" id="PF03544"/>
    </source>
</evidence>
<evidence type="ECO:0000256" key="4">
    <source>
        <dbReference type="ARBA" id="ARBA00023136"/>
    </source>
</evidence>
<dbReference type="EMBL" id="JBDIMF010000001">
    <property type="protein sequence ID" value="MEN2785062.1"/>
    <property type="molecule type" value="Genomic_DNA"/>
</dbReference>
<organism evidence="8 9">
    <name type="scientific">Sphingomonas qilianensis</name>
    <dbReference type="NCBI Taxonomy" id="1736690"/>
    <lineage>
        <taxon>Bacteria</taxon>
        <taxon>Pseudomonadati</taxon>
        <taxon>Pseudomonadota</taxon>
        <taxon>Alphaproteobacteria</taxon>
        <taxon>Sphingomonadales</taxon>
        <taxon>Sphingomonadaceae</taxon>
        <taxon>Sphingomonas</taxon>
    </lineage>
</organism>
<comment type="subcellular location">
    <subcellularLocation>
        <location evidence="1">Membrane</location>
        <topology evidence="1">Single-pass membrane protein</topology>
    </subcellularLocation>
</comment>
<name>A0ABU9XMK5_9SPHN</name>
<gene>
    <name evidence="8" type="ORF">ABC969_01335</name>
</gene>
<keyword evidence="2 6" id="KW-0812">Transmembrane</keyword>
<evidence type="ECO:0000256" key="6">
    <source>
        <dbReference type="SAM" id="Phobius"/>
    </source>
</evidence>
<evidence type="ECO:0000256" key="1">
    <source>
        <dbReference type="ARBA" id="ARBA00004167"/>
    </source>
</evidence>
<evidence type="ECO:0000313" key="9">
    <source>
        <dbReference type="Proteomes" id="UP001404104"/>
    </source>
</evidence>
<feature type="region of interest" description="Disordered" evidence="5">
    <location>
        <begin position="111"/>
        <end position="173"/>
    </location>
</feature>
<dbReference type="InterPro" id="IPR037682">
    <property type="entry name" value="TonB_C"/>
</dbReference>
<feature type="transmembrane region" description="Helical" evidence="6">
    <location>
        <begin position="12"/>
        <end position="37"/>
    </location>
</feature>
<evidence type="ECO:0000313" key="8">
    <source>
        <dbReference type="EMBL" id="MEN2785062.1"/>
    </source>
</evidence>
<dbReference type="SUPFAM" id="SSF74653">
    <property type="entry name" value="TolA/TonB C-terminal domain"/>
    <property type="match status" value="1"/>
</dbReference>
<dbReference type="Proteomes" id="UP001404104">
    <property type="component" value="Unassembled WGS sequence"/>
</dbReference>
<dbReference type="Gene3D" id="3.30.1150.10">
    <property type="match status" value="1"/>
</dbReference>
<reference evidence="8 9" key="1">
    <citation type="submission" date="2024-05" db="EMBL/GenBank/DDBJ databases">
        <authorList>
            <person name="Liu Q."/>
            <person name="Xin Y.-H."/>
        </authorList>
    </citation>
    <scope>NUCLEOTIDE SEQUENCE [LARGE SCALE GENOMIC DNA]</scope>
    <source>
        <strain evidence="8 9">CGMCC 1.15349</strain>
    </source>
</reference>
<feature type="compositionally biased region" description="Gly residues" evidence="5">
    <location>
        <begin position="125"/>
        <end position="141"/>
    </location>
</feature>
<proteinExistence type="predicted"/>
<accession>A0ABU9XMK5</accession>
<evidence type="ECO:0000256" key="2">
    <source>
        <dbReference type="ARBA" id="ARBA00022692"/>
    </source>
</evidence>
<keyword evidence="4 6" id="KW-0472">Membrane</keyword>
<dbReference type="RefSeq" id="WP_345862436.1">
    <property type="nucleotide sequence ID" value="NZ_JBDIMF010000001.1"/>
</dbReference>
<keyword evidence="3 6" id="KW-1133">Transmembrane helix</keyword>
<protein>
    <submittedName>
        <fullName evidence="8">TonB family protein</fullName>
    </submittedName>
</protein>
<dbReference type="Pfam" id="PF03544">
    <property type="entry name" value="TonB_C"/>
    <property type="match status" value="1"/>
</dbReference>
<evidence type="ECO:0000256" key="5">
    <source>
        <dbReference type="SAM" id="MobiDB-lite"/>
    </source>
</evidence>
<comment type="caution">
    <text evidence="8">The sequence shown here is derived from an EMBL/GenBank/DDBJ whole genome shotgun (WGS) entry which is preliminary data.</text>
</comment>
<sequence>MAFVQSSRADRIRGAIIAIVLQGVIGYALIAGLAVGFPQAVTETLQTFTVLPPPAPPPPERIVPHRVVSKKAEGAASPPNLRSRATELVAPPPIVPPPVPPLIVAAEQPGVGHQATSGNADMPGPGTGSGGVGNGTGSGRAGDGDGDGGRETPPRQINGRLKDSDWPHNLADEGIGGRVSVRYVVTVDGRATDCEIARSSGSRQLDLLTCRLIEERFRFKPSLDAAGRAVESMIIQNHDWVNGINQ</sequence>
<feature type="domain" description="TonB C-terminal" evidence="7">
    <location>
        <begin position="166"/>
        <end position="235"/>
    </location>
</feature>
<evidence type="ECO:0000256" key="3">
    <source>
        <dbReference type="ARBA" id="ARBA00022989"/>
    </source>
</evidence>
<dbReference type="NCBIfam" id="TIGR01352">
    <property type="entry name" value="tonB_Cterm"/>
    <property type="match status" value="1"/>
</dbReference>